<dbReference type="Proteomes" id="UP001164743">
    <property type="component" value="Chromosome 10A"/>
</dbReference>
<sequence>MFSAGSIWKIHVVLAMIALISLPAAELAEVQRHALSRRKKADKPPLMVGVPVENIRCGDSWKAAPIPDSPKLQGDQIACRGCDGVGYFCPSNTCKYGSLKIDDVPHGYSLSDWRFEKCTRYPNPKEIDPTTRNPPLPFEVKKLYPISIWAHNKAGYMVVRGWDEEKTPPDQTTRNYICKWKNFKDINNQRPACRRCIRGDFKEDDEPKIILQK</sequence>
<evidence type="ECO:0008006" key="4">
    <source>
        <dbReference type="Google" id="ProtNLM"/>
    </source>
</evidence>
<evidence type="ECO:0000313" key="2">
    <source>
        <dbReference type="EMBL" id="WAQ88884.1"/>
    </source>
</evidence>
<name>A0ABY7CW64_9BASI</name>
<keyword evidence="3" id="KW-1185">Reference proteome</keyword>
<reference evidence="2" key="1">
    <citation type="submission" date="2022-10" db="EMBL/GenBank/DDBJ databases">
        <title>Puccinia triticina Genome sequencing and assembly.</title>
        <authorList>
            <person name="Li C."/>
        </authorList>
    </citation>
    <scope>NUCLEOTIDE SEQUENCE</scope>
    <source>
        <strain evidence="2">Pt15</strain>
    </source>
</reference>
<dbReference type="RefSeq" id="XP_053024439.1">
    <property type="nucleotide sequence ID" value="XM_053160468.1"/>
</dbReference>
<evidence type="ECO:0000313" key="3">
    <source>
        <dbReference type="Proteomes" id="UP001164743"/>
    </source>
</evidence>
<accession>A0ABY7CW64</accession>
<keyword evidence="1" id="KW-0732">Signal</keyword>
<gene>
    <name evidence="2" type="ORF">PtA15_10A305</name>
</gene>
<organism evidence="2 3">
    <name type="scientific">Puccinia triticina</name>
    <dbReference type="NCBI Taxonomy" id="208348"/>
    <lineage>
        <taxon>Eukaryota</taxon>
        <taxon>Fungi</taxon>
        <taxon>Dikarya</taxon>
        <taxon>Basidiomycota</taxon>
        <taxon>Pucciniomycotina</taxon>
        <taxon>Pucciniomycetes</taxon>
        <taxon>Pucciniales</taxon>
        <taxon>Pucciniaceae</taxon>
        <taxon>Puccinia</taxon>
    </lineage>
</organism>
<proteinExistence type="predicted"/>
<feature type="chain" id="PRO_5046604894" description="Secreted protein" evidence="1">
    <location>
        <begin position="28"/>
        <end position="213"/>
    </location>
</feature>
<evidence type="ECO:0000256" key="1">
    <source>
        <dbReference type="SAM" id="SignalP"/>
    </source>
</evidence>
<dbReference type="EMBL" id="CP110430">
    <property type="protein sequence ID" value="WAQ88884.1"/>
    <property type="molecule type" value="Genomic_DNA"/>
</dbReference>
<feature type="signal peptide" evidence="1">
    <location>
        <begin position="1"/>
        <end position="27"/>
    </location>
</feature>
<dbReference type="GeneID" id="77801363"/>
<protein>
    <recommendedName>
        <fullName evidence="4">Secreted protein</fullName>
    </recommendedName>
</protein>